<evidence type="ECO:0000313" key="2">
    <source>
        <dbReference type="EMBL" id="KIE46026.1"/>
    </source>
</evidence>
<evidence type="ECO:0000313" key="3">
    <source>
        <dbReference type="Proteomes" id="UP000031366"/>
    </source>
</evidence>
<dbReference type="PANTHER" id="PTHR43591">
    <property type="entry name" value="METHYLTRANSFERASE"/>
    <property type="match status" value="1"/>
</dbReference>
<evidence type="ECO:0000259" key="1">
    <source>
        <dbReference type="Pfam" id="PF13649"/>
    </source>
</evidence>
<sequence length="218" mass="25399">MANSKGWEWEKANQSPWLKPTEDSYYLSNKWLELDFKNILDLGAGLGRHSIFFAKQGFSVSAIDLSDYGMNNLEEWAKKENLNIDIRVGDMNALPYVDNSFDCVFAYHVISHTDTLGAKKVISEIERVLKQGGEIYTSMCSKEAWEFEKAGFPKIDENTVINKEDGPEKDVPHFYANREDILNLFHNFDIEKMRHIDYCYLNGKKYDSKYYYINARKK</sequence>
<dbReference type="InterPro" id="IPR029063">
    <property type="entry name" value="SAM-dependent_MTases_sf"/>
</dbReference>
<keyword evidence="2" id="KW-0489">Methyltransferase</keyword>
<dbReference type="GO" id="GO:0032259">
    <property type="term" value="P:methylation"/>
    <property type="evidence" value="ECO:0007669"/>
    <property type="project" value="UniProtKB-KW"/>
</dbReference>
<dbReference type="Gene3D" id="3.40.50.150">
    <property type="entry name" value="Vaccinia Virus protein VP39"/>
    <property type="match status" value="1"/>
</dbReference>
<dbReference type="RefSeq" id="WP_039633559.1">
    <property type="nucleotide sequence ID" value="NZ_AYSO01000017.1"/>
</dbReference>
<dbReference type="GO" id="GO:0008168">
    <property type="term" value="F:methyltransferase activity"/>
    <property type="evidence" value="ECO:0007669"/>
    <property type="project" value="UniProtKB-KW"/>
</dbReference>
<name>A0A0C1R6C8_9CLOT</name>
<proteinExistence type="predicted"/>
<dbReference type="Proteomes" id="UP000031366">
    <property type="component" value="Unassembled WGS sequence"/>
</dbReference>
<dbReference type="SUPFAM" id="SSF53335">
    <property type="entry name" value="S-adenosyl-L-methionine-dependent methyltransferases"/>
    <property type="match status" value="1"/>
</dbReference>
<dbReference type="OrthoDB" id="9804312at2"/>
<dbReference type="CDD" id="cd02440">
    <property type="entry name" value="AdoMet_MTases"/>
    <property type="match status" value="1"/>
</dbReference>
<dbReference type="InterPro" id="IPR041698">
    <property type="entry name" value="Methyltransf_25"/>
</dbReference>
<reference evidence="2 3" key="1">
    <citation type="journal article" date="2015" name="Infect. Genet. Evol.">
        <title>Genomic sequences of six botulinum neurotoxin-producing strains representing three clostridial species illustrate the mobility and diversity of botulinum neurotoxin genes.</title>
        <authorList>
            <person name="Smith T.J."/>
            <person name="Hill K.K."/>
            <person name="Xie G."/>
            <person name="Foley B.T."/>
            <person name="Williamson C.H."/>
            <person name="Foster J.T."/>
            <person name="Johnson S.L."/>
            <person name="Chertkov O."/>
            <person name="Teshima H."/>
            <person name="Gibbons H.S."/>
            <person name="Johnsky L.A."/>
            <person name="Karavis M.A."/>
            <person name="Smith L.A."/>
        </authorList>
    </citation>
    <scope>NUCLEOTIDE SEQUENCE [LARGE SCALE GENOMIC DNA]</scope>
    <source>
        <strain evidence="2 3">CDC 2741</strain>
    </source>
</reference>
<feature type="domain" description="Methyltransferase" evidence="1">
    <location>
        <begin position="39"/>
        <end position="133"/>
    </location>
</feature>
<organism evidence="2 3">
    <name type="scientific">Clostridium argentinense CDC 2741</name>
    <dbReference type="NCBI Taxonomy" id="1418104"/>
    <lineage>
        <taxon>Bacteria</taxon>
        <taxon>Bacillati</taxon>
        <taxon>Bacillota</taxon>
        <taxon>Clostridia</taxon>
        <taxon>Eubacteriales</taxon>
        <taxon>Clostridiaceae</taxon>
        <taxon>Clostridium</taxon>
    </lineage>
</organism>
<dbReference type="EMBL" id="AYSO01000017">
    <property type="protein sequence ID" value="KIE46026.1"/>
    <property type="molecule type" value="Genomic_DNA"/>
</dbReference>
<dbReference type="AlphaFoldDB" id="A0A0C1R6C8"/>
<gene>
    <name evidence="2" type="ORF">U732_1727</name>
</gene>
<keyword evidence="2" id="KW-0808">Transferase</keyword>
<accession>A0A0C1R6C8</accession>
<protein>
    <submittedName>
        <fullName evidence="2">UbiE/COQ5 methyltransferase family protein</fullName>
    </submittedName>
</protein>
<comment type="caution">
    <text evidence="2">The sequence shown here is derived from an EMBL/GenBank/DDBJ whole genome shotgun (WGS) entry which is preliminary data.</text>
</comment>
<keyword evidence="3" id="KW-1185">Reference proteome</keyword>
<dbReference type="Pfam" id="PF13649">
    <property type="entry name" value="Methyltransf_25"/>
    <property type="match status" value="1"/>
</dbReference>